<dbReference type="RefSeq" id="WP_349958083.1">
    <property type="nucleotide sequence ID" value="NZ_CP157960.1"/>
</dbReference>
<dbReference type="EMBL" id="CP157960">
    <property type="protein sequence ID" value="XBT93956.1"/>
    <property type="molecule type" value="Genomic_DNA"/>
</dbReference>
<sequence>MASSEEDAYSALKSFSTLTSKTINDAGCLVTASMDFNKYAEKLAIFRDAWLSRDYSVDFYQQRRKQIFVYVVVKRFAELVTEALYSDKTLSSTCAFSITVTYDDKFGASQKLTAVTWKFDDSTNKKMVWEKFDARNFADVAIDYKVSPDAVSWLSDEPSMSDEKNGTTEPTCQLDMLNANAAFIRATTYCKKDYMDTPAGVYALSMSRPCAQSMTEAQIKDAFMKTADQIDNLAKAKGRVAVCKWMDGLEREVKRQIN</sequence>
<name>A0AAU7RV15_9HYPH</name>
<dbReference type="AlphaFoldDB" id="A0AAU7RV15"/>
<organism evidence="1">
    <name type="scientific">Rhizobium sp. ZPR3</name>
    <dbReference type="NCBI Taxonomy" id="3158967"/>
    <lineage>
        <taxon>Bacteria</taxon>
        <taxon>Pseudomonadati</taxon>
        <taxon>Pseudomonadota</taxon>
        <taxon>Alphaproteobacteria</taxon>
        <taxon>Hyphomicrobiales</taxon>
        <taxon>Rhizobiaceae</taxon>
        <taxon>Rhizobium/Agrobacterium group</taxon>
        <taxon>Rhizobium</taxon>
    </lineage>
</organism>
<proteinExistence type="predicted"/>
<gene>
    <name evidence="1" type="ORF">ABM479_05705</name>
</gene>
<reference evidence="1" key="1">
    <citation type="submission" date="2024-06" db="EMBL/GenBank/DDBJ databases">
        <authorList>
            <person name="Li T."/>
            <person name="Gao R."/>
        </authorList>
    </citation>
    <scope>NUCLEOTIDE SEQUENCE</scope>
    <source>
        <strain evidence="1">ZPR3</strain>
    </source>
</reference>
<evidence type="ECO:0000313" key="1">
    <source>
        <dbReference type="EMBL" id="XBT93956.1"/>
    </source>
</evidence>
<protein>
    <submittedName>
        <fullName evidence="1">Uncharacterized protein</fullName>
    </submittedName>
</protein>
<accession>A0AAU7RV15</accession>